<evidence type="ECO:0000313" key="3">
    <source>
        <dbReference type="WBParaSite" id="Minc3s00410g11841"/>
    </source>
</evidence>
<sequence length="79" mass="8720">MRNRVGLLTTSATASINVNKFLPRSMGTISKNASSKKDFGTPWLQQRQLVSALNQVKRLIFAFFFLVSGGFGWVVASIL</sequence>
<keyword evidence="1" id="KW-0812">Transmembrane</keyword>
<dbReference type="AlphaFoldDB" id="A0A914LC64"/>
<dbReference type="WBParaSite" id="Minc3s00410g11841">
    <property type="protein sequence ID" value="Minc3s00410g11841"/>
    <property type="gene ID" value="Minc3s00410g11841"/>
</dbReference>
<keyword evidence="1" id="KW-1133">Transmembrane helix</keyword>
<name>A0A914LC64_MELIC</name>
<dbReference type="Proteomes" id="UP000887563">
    <property type="component" value="Unplaced"/>
</dbReference>
<evidence type="ECO:0000313" key="2">
    <source>
        <dbReference type="Proteomes" id="UP000887563"/>
    </source>
</evidence>
<keyword evidence="1" id="KW-0472">Membrane</keyword>
<organism evidence="2 3">
    <name type="scientific">Meloidogyne incognita</name>
    <name type="common">Southern root-knot nematode worm</name>
    <name type="synonym">Oxyuris incognita</name>
    <dbReference type="NCBI Taxonomy" id="6306"/>
    <lineage>
        <taxon>Eukaryota</taxon>
        <taxon>Metazoa</taxon>
        <taxon>Ecdysozoa</taxon>
        <taxon>Nematoda</taxon>
        <taxon>Chromadorea</taxon>
        <taxon>Rhabditida</taxon>
        <taxon>Tylenchina</taxon>
        <taxon>Tylenchomorpha</taxon>
        <taxon>Tylenchoidea</taxon>
        <taxon>Meloidogynidae</taxon>
        <taxon>Meloidogyninae</taxon>
        <taxon>Meloidogyne</taxon>
        <taxon>Meloidogyne incognita group</taxon>
    </lineage>
</organism>
<feature type="transmembrane region" description="Helical" evidence="1">
    <location>
        <begin position="59"/>
        <end position="78"/>
    </location>
</feature>
<protein>
    <submittedName>
        <fullName evidence="3">Candidate secreted effector</fullName>
    </submittedName>
</protein>
<proteinExistence type="predicted"/>
<evidence type="ECO:0000256" key="1">
    <source>
        <dbReference type="SAM" id="Phobius"/>
    </source>
</evidence>
<reference evidence="3" key="1">
    <citation type="submission" date="2022-11" db="UniProtKB">
        <authorList>
            <consortium name="WormBaseParasite"/>
        </authorList>
    </citation>
    <scope>IDENTIFICATION</scope>
</reference>
<keyword evidence="2" id="KW-1185">Reference proteome</keyword>
<accession>A0A914LC64</accession>